<keyword evidence="4" id="KW-1185">Reference proteome</keyword>
<accession>A0A1M6G2S1</accession>
<dbReference type="Gene3D" id="3.50.30.10">
    <property type="entry name" value="Phosphohistidine domain"/>
    <property type="match status" value="1"/>
</dbReference>
<dbReference type="Proteomes" id="UP000184052">
    <property type="component" value="Unassembled WGS sequence"/>
</dbReference>
<keyword evidence="1" id="KW-0456">Lyase</keyword>
<protein>
    <submittedName>
        <fullName evidence="3">Predicted aconitase subunit 2</fullName>
    </submittedName>
</protein>
<sequence length="139" mass="14590">MEKIILKGRGVMPGKVEGTAMVCPDSIEGYGGFDPKTGVIVEHNHLHKGKSLKDTIFVVPGSRGSNGWSCYFGAARAAAAGPKALIFNRIDSSSGVAIAISKVPTVVDFPEGQNPCEIIKTGDYVAVDGDTGIVEITRK</sequence>
<dbReference type="OrthoDB" id="9815264at2"/>
<dbReference type="RefSeq" id="WP_073049090.1">
    <property type="nucleotide sequence ID" value="NZ_FQZL01000009.1"/>
</dbReference>
<dbReference type="Pfam" id="PF01989">
    <property type="entry name" value="AcnX_swivel_put"/>
    <property type="match status" value="1"/>
</dbReference>
<proteinExistence type="predicted"/>
<evidence type="ECO:0000256" key="1">
    <source>
        <dbReference type="ARBA" id="ARBA00023239"/>
    </source>
</evidence>
<dbReference type="STRING" id="1121476.SAMN02745751_01636"/>
<dbReference type="EMBL" id="FQZL01000009">
    <property type="protein sequence ID" value="SHJ04209.1"/>
    <property type="molecule type" value="Genomic_DNA"/>
</dbReference>
<dbReference type="InterPro" id="IPR002840">
    <property type="entry name" value="PMDh-S-like_dom"/>
</dbReference>
<evidence type="ECO:0000259" key="2">
    <source>
        <dbReference type="Pfam" id="PF01989"/>
    </source>
</evidence>
<feature type="domain" description="Phosphomevalonate dehydratase small subunit-like" evidence="2">
    <location>
        <begin position="29"/>
        <end position="106"/>
    </location>
</feature>
<dbReference type="SUPFAM" id="SSF52016">
    <property type="entry name" value="LeuD/IlvD-like"/>
    <property type="match status" value="1"/>
</dbReference>
<name>A0A1M6G2S1_9FIRM</name>
<dbReference type="AlphaFoldDB" id="A0A1M6G2S1"/>
<reference evidence="3 4" key="1">
    <citation type="submission" date="2016-11" db="EMBL/GenBank/DDBJ databases">
        <authorList>
            <person name="Jaros S."/>
            <person name="Januszkiewicz K."/>
            <person name="Wedrychowicz H."/>
        </authorList>
    </citation>
    <scope>NUCLEOTIDE SEQUENCE [LARGE SCALE GENOMIC DNA]</scope>
    <source>
        <strain evidence="3 4">DSM 17477</strain>
    </source>
</reference>
<dbReference type="GO" id="GO:0016829">
    <property type="term" value="F:lyase activity"/>
    <property type="evidence" value="ECO:0007669"/>
    <property type="project" value="UniProtKB-KW"/>
</dbReference>
<gene>
    <name evidence="3" type="ORF">SAMN02745751_01636</name>
</gene>
<organism evidence="3 4">
    <name type="scientific">Dethiosulfatibacter aminovorans DSM 17477</name>
    <dbReference type="NCBI Taxonomy" id="1121476"/>
    <lineage>
        <taxon>Bacteria</taxon>
        <taxon>Bacillati</taxon>
        <taxon>Bacillota</taxon>
        <taxon>Tissierellia</taxon>
        <taxon>Dethiosulfatibacter</taxon>
    </lineage>
</organism>
<evidence type="ECO:0000313" key="4">
    <source>
        <dbReference type="Proteomes" id="UP000184052"/>
    </source>
</evidence>
<evidence type="ECO:0000313" key="3">
    <source>
        <dbReference type="EMBL" id="SHJ04209.1"/>
    </source>
</evidence>